<keyword evidence="3" id="KW-0804">Transcription</keyword>
<name>A0A8T8WVF3_ASPJA</name>
<protein>
    <recommendedName>
        <fullName evidence="7">Zn(2)-C6 fungal-type domain-containing protein</fullName>
    </recommendedName>
</protein>
<evidence type="ECO:0000256" key="6">
    <source>
        <dbReference type="SAM" id="Phobius"/>
    </source>
</evidence>
<dbReference type="GO" id="GO:0009893">
    <property type="term" value="P:positive regulation of metabolic process"/>
    <property type="evidence" value="ECO:0007669"/>
    <property type="project" value="UniProtKB-ARBA"/>
</dbReference>
<dbReference type="PROSITE" id="PS50048">
    <property type="entry name" value="ZN2_CY6_FUNGAL_2"/>
    <property type="match status" value="1"/>
</dbReference>
<dbReference type="SUPFAM" id="SSF57701">
    <property type="entry name" value="Zn2/Cys6 DNA-binding domain"/>
    <property type="match status" value="1"/>
</dbReference>
<keyword evidence="6" id="KW-1133">Transmembrane helix</keyword>
<keyword evidence="2" id="KW-0238">DNA-binding</keyword>
<evidence type="ECO:0000259" key="7">
    <source>
        <dbReference type="PROSITE" id="PS50048"/>
    </source>
</evidence>
<keyword evidence="1" id="KW-0805">Transcription regulation</keyword>
<accession>A0A8T8WVF3</accession>
<feature type="transmembrane region" description="Helical" evidence="6">
    <location>
        <begin position="527"/>
        <end position="547"/>
    </location>
</feature>
<keyword evidence="6" id="KW-0472">Membrane</keyword>
<feature type="transmembrane region" description="Helical" evidence="6">
    <location>
        <begin position="599"/>
        <end position="619"/>
    </location>
</feature>
<feature type="region of interest" description="Disordered" evidence="5">
    <location>
        <begin position="58"/>
        <end position="91"/>
    </location>
</feature>
<dbReference type="AlphaFoldDB" id="A0A8T8WVF3"/>
<feature type="domain" description="Zn(2)-C6 fungal-type" evidence="7">
    <location>
        <begin position="10"/>
        <end position="38"/>
    </location>
</feature>
<gene>
    <name evidence="8" type="ORF">BO86DRAFT_411458</name>
</gene>
<dbReference type="Pfam" id="PF00172">
    <property type="entry name" value="Zn_clus"/>
    <property type="match status" value="1"/>
</dbReference>
<dbReference type="RefSeq" id="XP_025525528.1">
    <property type="nucleotide sequence ID" value="XM_025674587.1"/>
</dbReference>
<dbReference type="InterPro" id="IPR049326">
    <property type="entry name" value="Rhodopsin_dom_fungi"/>
</dbReference>
<keyword evidence="9" id="KW-1185">Reference proteome</keyword>
<dbReference type="GeneID" id="37178279"/>
<reference evidence="8 9" key="1">
    <citation type="submission" date="2018-02" db="EMBL/GenBank/DDBJ databases">
        <title>The genomes of Aspergillus section Nigri reveals drivers in fungal speciation.</title>
        <authorList>
            <consortium name="DOE Joint Genome Institute"/>
            <person name="Vesth T.C."/>
            <person name="Nybo J."/>
            <person name="Theobald S."/>
            <person name="Brandl J."/>
            <person name="Frisvad J.C."/>
            <person name="Nielsen K.F."/>
            <person name="Lyhne E.K."/>
            <person name="Kogle M.E."/>
            <person name="Kuo A."/>
            <person name="Riley R."/>
            <person name="Clum A."/>
            <person name="Nolan M."/>
            <person name="Lipzen A."/>
            <person name="Salamov A."/>
            <person name="Henrissat B."/>
            <person name="Wiebenga A."/>
            <person name="De vries R.P."/>
            <person name="Grigoriev I.V."/>
            <person name="Mortensen U.H."/>
            <person name="Andersen M.R."/>
            <person name="Baker S.E."/>
        </authorList>
    </citation>
    <scope>NUCLEOTIDE SEQUENCE [LARGE SCALE GENOMIC DNA]</scope>
    <source>
        <strain evidence="8 9">CBS 114.51</strain>
    </source>
</reference>
<feature type="compositionally biased region" description="Low complexity" evidence="5">
    <location>
        <begin position="63"/>
        <end position="82"/>
    </location>
</feature>
<dbReference type="Proteomes" id="UP000249497">
    <property type="component" value="Unassembled WGS sequence"/>
</dbReference>
<dbReference type="Pfam" id="PF20684">
    <property type="entry name" value="Fung_rhodopsin"/>
    <property type="match status" value="1"/>
</dbReference>
<dbReference type="SMART" id="SM00066">
    <property type="entry name" value="GAL4"/>
    <property type="match status" value="1"/>
</dbReference>
<evidence type="ECO:0000313" key="9">
    <source>
        <dbReference type="Proteomes" id="UP000249497"/>
    </source>
</evidence>
<evidence type="ECO:0000256" key="4">
    <source>
        <dbReference type="ARBA" id="ARBA00023242"/>
    </source>
</evidence>
<sequence>MVGVAGKSKGCNTCRARKIACDQQRPACARCTRSNRVCGGYERDRVFVMMQPGAKKKHVYLKSSPSPLESSVESSPRSAETSTLSPAGRNQARYSFTERAPAYTLLQRQNDSHNLVLSFLANCLPAAWSTAPSRSWITLLASLRTEVKALEVSSAALAAAAVGRRFNDPALVQYSHSLYTQGLQQLQRALWDRRLAQDDATLAACMALNLYEAMECPNAGSEGYFGHCQGLLVLVEARGIDAHCSGPGHQLFLGVRIPGIIYALENHSSSFLFNAAWMHQPWSQTPKTSFTQVVDCLAQAPGILQRVFLLPSLSPDQQVEACFQLIAECWQIDARLDTIYAVMQDGRSDPLYWPVASNYPSPSTTAHGQNLFPFVFHFADFETAATLILLWAVRVLLWSGLCNLYKGMFPTSCMLPADERVGPLRALGHRREYISMAHHVCHSVEYLMQDDFLLAGPLSVTPALGIVIDSLRYQPEHAAVVAWLRAALDLVRQKGLKVLEHSRVLRGIGRTSEEGGIDYDALGKIQLAVQVLYITSAALVKLSILFLYRQVFQHMRTIITITIAAIVVITVVFIFVAIFQCHPIGRFWWEPKAAQGACISHLIFWCDVAVVFLLSNIWITALPVRPILGLLTCSTATIRLAYVIKLYRGNDPTRDIVPIYFCSISEICVALVSLSIPSLRLAARRKWTSPAPC</sequence>
<dbReference type="InterPro" id="IPR001138">
    <property type="entry name" value="Zn2Cys6_DnaBD"/>
</dbReference>
<evidence type="ECO:0000313" key="8">
    <source>
        <dbReference type="EMBL" id="RAH79634.1"/>
    </source>
</evidence>
<dbReference type="Gene3D" id="4.10.240.10">
    <property type="entry name" value="Zn(2)-C6 fungal-type DNA-binding domain"/>
    <property type="match status" value="1"/>
</dbReference>
<dbReference type="PANTHER" id="PTHR38111:SF11">
    <property type="entry name" value="TRANSCRIPTION FACTOR DOMAIN-CONTAINING PROTEIN-RELATED"/>
    <property type="match status" value="1"/>
</dbReference>
<keyword evidence="6" id="KW-0812">Transmembrane</keyword>
<feature type="transmembrane region" description="Helical" evidence="6">
    <location>
        <begin position="559"/>
        <end position="579"/>
    </location>
</feature>
<dbReference type="PANTHER" id="PTHR38111">
    <property type="entry name" value="ZN(2)-C6 FUNGAL-TYPE DOMAIN-CONTAINING PROTEIN-RELATED"/>
    <property type="match status" value="1"/>
</dbReference>
<evidence type="ECO:0000256" key="5">
    <source>
        <dbReference type="SAM" id="MobiDB-lite"/>
    </source>
</evidence>
<dbReference type="GO" id="GO:0008270">
    <property type="term" value="F:zinc ion binding"/>
    <property type="evidence" value="ECO:0007669"/>
    <property type="project" value="InterPro"/>
</dbReference>
<dbReference type="PROSITE" id="PS00463">
    <property type="entry name" value="ZN2_CY6_FUNGAL_1"/>
    <property type="match status" value="1"/>
</dbReference>
<dbReference type="GO" id="GO:0003677">
    <property type="term" value="F:DNA binding"/>
    <property type="evidence" value="ECO:0007669"/>
    <property type="project" value="UniProtKB-KW"/>
</dbReference>
<dbReference type="InterPro" id="IPR053178">
    <property type="entry name" value="Osmoadaptation_assoc"/>
</dbReference>
<dbReference type="InterPro" id="IPR036864">
    <property type="entry name" value="Zn2-C6_fun-type_DNA-bd_sf"/>
</dbReference>
<feature type="transmembrane region" description="Helical" evidence="6">
    <location>
        <begin position="656"/>
        <end position="676"/>
    </location>
</feature>
<keyword evidence="4" id="KW-0539">Nucleus</keyword>
<evidence type="ECO:0000256" key="3">
    <source>
        <dbReference type="ARBA" id="ARBA00023163"/>
    </source>
</evidence>
<dbReference type="CDD" id="cd00067">
    <property type="entry name" value="GAL4"/>
    <property type="match status" value="1"/>
</dbReference>
<organism evidence="8 9">
    <name type="scientific">Aspergillus japonicus CBS 114.51</name>
    <dbReference type="NCBI Taxonomy" id="1448312"/>
    <lineage>
        <taxon>Eukaryota</taxon>
        <taxon>Fungi</taxon>
        <taxon>Dikarya</taxon>
        <taxon>Ascomycota</taxon>
        <taxon>Pezizomycotina</taxon>
        <taxon>Eurotiomycetes</taxon>
        <taxon>Eurotiomycetidae</taxon>
        <taxon>Eurotiales</taxon>
        <taxon>Aspergillaceae</taxon>
        <taxon>Aspergillus</taxon>
        <taxon>Aspergillus subgen. Circumdati</taxon>
    </lineage>
</organism>
<evidence type="ECO:0000256" key="2">
    <source>
        <dbReference type="ARBA" id="ARBA00023125"/>
    </source>
</evidence>
<dbReference type="OrthoDB" id="3525185at2759"/>
<proteinExistence type="predicted"/>
<evidence type="ECO:0000256" key="1">
    <source>
        <dbReference type="ARBA" id="ARBA00023015"/>
    </source>
</evidence>
<dbReference type="GO" id="GO:0000981">
    <property type="term" value="F:DNA-binding transcription factor activity, RNA polymerase II-specific"/>
    <property type="evidence" value="ECO:0007669"/>
    <property type="project" value="InterPro"/>
</dbReference>
<dbReference type="EMBL" id="KZ824812">
    <property type="protein sequence ID" value="RAH79634.1"/>
    <property type="molecule type" value="Genomic_DNA"/>
</dbReference>